<evidence type="ECO:0000256" key="3">
    <source>
        <dbReference type="ARBA" id="ARBA00022448"/>
    </source>
</evidence>
<dbReference type="EMBL" id="JADGKB010000098">
    <property type="protein sequence ID" value="KAJ3253868.1"/>
    <property type="molecule type" value="Genomic_DNA"/>
</dbReference>
<evidence type="ECO:0000256" key="4">
    <source>
        <dbReference type="ARBA" id="ARBA00022692"/>
    </source>
</evidence>
<sequence>MHPKIVDGIKAVLYGQVLSMILSSTFIFTQMVNQGNIFPYIFPNEMMYHLLFLICLLKAGYIINLYKTKVNFTRSYYIVAMGTVDVLANMAMLKSFEYTSGISAVLISSTSAILAVPMSYYILKSRYNRWHAIGVAIVMVGLVFINWSKYDQNAGEDASFKFTGSFLAALASLGFAASSVIQTKVIEVIDEGYPWGALSGFGTVSSIVAFIIANLTPLHTEDRDLLLNSNSPYAWYIIGYIVALALFYVLSPLYLQKWSAVNFQMSILTADIGVYIFNIFYLKASLTALYTTGFFVVLIGMGVFNMAPVLAGETEKEKVEDHIPPVTLK</sequence>
<evidence type="ECO:0000256" key="7">
    <source>
        <dbReference type="SAM" id="Phobius"/>
    </source>
</evidence>
<dbReference type="GO" id="GO:0022857">
    <property type="term" value="F:transmembrane transporter activity"/>
    <property type="evidence" value="ECO:0007669"/>
    <property type="project" value="InterPro"/>
</dbReference>
<dbReference type="GO" id="GO:0016020">
    <property type="term" value="C:membrane"/>
    <property type="evidence" value="ECO:0007669"/>
    <property type="project" value="UniProtKB-SubCell"/>
</dbReference>
<keyword evidence="6 7" id="KW-0472">Membrane</keyword>
<reference evidence="8" key="1">
    <citation type="submission" date="2020-05" db="EMBL/GenBank/DDBJ databases">
        <title>Phylogenomic resolution of chytrid fungi.</title>
        <authorList>
            <person name="Stajich J.E."/>
            <person name="Amses K."/>
            <person name="Simmons R."/>
            <person name="Seto K."/>
            <person name="Myers J."/>
            <person name="Bonds A."/>
            <person name="Quandt C.A."/>
            <person name="Barry K."/>
            <person name="Liu P."/>
            <person name="Grigoriev I."/>
            <person name="Longcore J.E."/>
            <person name="James T.Y."/>
        </authorList>
    </citation>
    <scope>NUCLEOTIDE SEQUENCE</scope>
    <source>
        <strain evidence="8">PLAUS21</strain>
    </source>
</reference>
<dbReference type="Proteomes" id="UP001210925">
    <property type="component" value="Unassembled WGS sequence"/>
</dbReference>
<keyword evidence="9" id="KW-1185">Reference proteome</keyword>
<dbReference type="Pfam" id="PF06027">
    <property type="entry name" value="SLC35F"/>
    <property type="match status" value="1"/>
</dbReference>
<dbReference type="InterPro" id="IPR037185">
    <property type="entry name" value="EmrE-like"/>
</dbReference>
<proteinExistence type="inferred from homology"/>
<comment type="subcellular location">
    <subcellularLocation>
        <location evidence="1">Membrane</location>
        <topology evidence="1">Multi-pass membrane protein</topology>
    </subcellularLocation>
</comment>
<evidence type="ECO:0000256" key="2">
    <source>
        <dbReference type="ARBA" id="ARBA00007863"/>
    </source>
</evidence>
<dbReference type="InterPro" id="IPR009262">
    <property type="entry name" value="SLC35_F1/F2/F6"/>
</dbReference>
<feature type="transmembrane region" description="Helical" evidence="7">
    <location>
        <begin position="288"/>
        <end position="311"/>
    </location>
</feature>
<evidence type="ECO:0000256" key="6">
    <source>
        <dbReference type="ARBA" id="ARBA00023136"/>
    </source>
</evidence>
<dbReference type="InterPro" id="IPR052221">
    <property type="entry name" value="SLC35F_Transporter"/>
</dbReference>
<name>A0AAD5UC51_9FUNG</name>
<evidence type="ECO:0000256" key="1">
    <source>
        <dbReference type="ARBA" id="ARBA00004141"/>
    </source>
</evidence>
<feature type="transmembrane region" description="Helical" evidence="7">
    <location>
        <begin position="263"/>
        <end position="282"/>
    </location>
</feature>
<protein>
    <submittedName>
        <fullName evidence="8">Uncharacterized protein</fullName>
    </submittedName>
</protein>
<accession>A0AAD5UC51</accession>
<feature type="transmembrane region" description="Helical" evidence="7">
    <location>
        <begin position="233"/>
        <end position="251"/>
    </location>
</feature>
<evidence type="ECO:0000256" key="5">
    <source>
        <dbReference type="ARBA" id="ARBA00022989"/>
    </source>
</evidence>
<feature type="transmembrane region" description="Helical" evidence="7">
    <location>
        <begin position="130"/>
        <end position="148"/>
    </location>
</feature>
<comment type="similarity">
    <text evidence="2">Belongs to the SLC35F solute transporter family.</text>
</comment>
<feature type="transmembrane region" description="Helical" evidence="7">
    <location>
        <begin position="102"/>
        <end position="123"/>
    </location>
</feature>
<comment type="caution">
    <text evidence="8">The sequence shown here is derived from an EMBL/GenBank/DDBJ whole genome shotgun (WGS) entry which is preliminary data.</text>
</comment>
<keyword evidence="5 7" id="KW-1133">Transmembrane helix</keyword>
<feature type="transmembrane region" description="Helical" evidence="7">
    <location>
        <begin position="160"/>
        <end position="181"/>
    </location>
</feature>
<keyword evidence="4 7" id="KW-0812">Transmembrane</keyword>
<feature type="transmembrane region" description="Helical" evidence="7">
    <location>
        <begin position="193"/>
        <end position="213"/>
    </location>
</feature>
<dbReference type="AlphaFoldDB" id="A0AAD5UC51"/>
<organism evidence="8 9">
    <name type="scientific">Boothiomyces macroporosus</name>
    <dbReference type="NCBI Taxonomy" id="261099"/>
    <lineage>
        <taxon>Eukaryota</taxon>
        <taxon>Fungi</taxon>
        <taxon>Fungi incertae sedis</taxon>
        <taxon>Chytridiomycota</taxon>
        <taxon>Chytridiomycota incertae sedis</taxon>
        <taxon>Chytridiomycetes</taxon>
        <taxon>Rhizophydiales</taxon>
        <taxon>Terramycetaceae</taxon>
        <taxon>Boothiomyces</taxon>
    </lineage>
</organism>
<feature type="transmembrane region" description="Helical" evidence="7">
    <location>
        <begin position="46"/>
        <end position="64"/>
    </location>
</feature>
<evidence type="ECO:0000313" key="8">
    <source>
        <dbReference type="EMBL" id="KAJ3253868.1"/>
    </source>
</evidence>
<evidence type="ECO:0000313" key="9">
    <source>
        <dbReference type="Proteomes" id="UP001210925"/>
    </source>
</evidence>
<dbReference type="SUPFAM" id="SSF103481">
    <property type="entry name" value="Multidrug resistance efflux transporter EmrE"/>
    <property type="match status" value="1"/>
</dbReference>
<feature type="transmembrane region" description="Helical" evidence="7">
    <location>
        <begin position="12"/>
        <end position="31"/>
    </location>
</feature>
<keyword evidence="3" id="KW-0813">Transport</keyword>
<dbReference type="PANTHER" id="PTHR14233">
    <property type="entry name" value="DUF914-RELATED"/>
    <property type="match status" value="1"/>
</dbReference>
<dbReference type="PANTHER" id="PTHR14233:SF4">
    <property type="entry name" value="SOLUTE CARRIER FAMILY 35 MEMBER F2"/>
    <property type="match status" value="1"/>
</dbReference>
<feature type="transmembrane region" description="Helical" evidence="7">
    <location>
        <begin position="76"/>
        <end position="96"/>
    </location>
</feature>
<gene>
    <name evidence="8" type="ORF">HK103_007668</name>
</gene>